<evidence type="ECO:0000256" key="1">
    <source>
        <dbReference type="ARBA" id="ARBA00007656"/>
    </source>
</evidence>
<evidence type="ECO:0000313" key="7">
    <source>
        <dbReference type="Proteomes" id="UP000295443"/>
    </source>
</evidence>
<dbReference type="EMBL" id="SJZB01000022">
    <property type="protein sequence ID" value="TCJ15799.1"/>
    <property type="molecule type" value="Genomic_DNA"/>
</dbReference>
<dbReference type="GO" id="GO:0003755">
    <property type="term" value="F:peptidyl-prolyl cis-trans isomerase activity"/>
    <property type="evidence" value="ECO:0007669"/>
    <property type="project" value="UniProtKB-KW"/>
</dbReference>
<sequence>MQQSPAQRGHARVTALQYHAAFPTQRTAMRLRLLALLAFAATATPALAADSDVIARMGDVSLKVSDARQLADRLPASERNPQILERLIRTELVRRSVAAEARKQGFDRKPEVAARMDQAAEQALVGAYVGSIAKPPADYPPDSLVRQAYDASKDTFTLPKRYQVSQIYVTGTDAKAKAKADDLYRQASARNADFAAVARKSSQHAASAARGGDMGWLAEKDMLPAVAGAVAALKKNEVGKPVLGPAGYHILRVTDSKAPELLPLDKVRPAIVQSLRLRRAKEIEASYLDGLAAKTPIAVDGIGLSELAKGK</sequence>
<feature type="signal peptide" evidence="4">
    <location>
        <begin position="1"/>
        <end position="48"/>
    </location>
</feature>
<feature type="domain" description="PpiC" evidence="5">
    <location>
        <begin position="159"/>
        <end position="255"/>
    </location>
</feature>
<feature type="chain" id="PRO_5020687537" description="PpiC domain-containing protein" evidence="4">
    <location>
        <begin position="49"/>
        <end position="311"/>
    </location>
</feature>
<dbReference type="OrthoDB" id="9812372at2"/>
<dbReference type="PANTHER" id="PTHR47245">
    <property type="entry name" value="PEPTIDYLPROLYL ISOMERASE"/>
    <property type="match status" value="1"/>
</dbReference>
<name>A0A4R1BF77_9PROT</name>
<evidence type="ECO:0000259" key="5">
    <source>
        <dbReference type="PROSITE" id="PS50198"/>
    </source>
</evidence>
<dbReference type="InterPro" id="IPR000297">
    <property type="entry name" value="PPIase_PpiC"/>
</dbReference>
<organism evidence="6 7">
    <name type="scientific">Parasulfuritortus cantonensis</name>
    <dbReference type="NCBI Taxonomy" id="2528202"/>
    <lineage>
        <taxon>Bacteria</taxon>
        <taxon>Pseudomonadati</taxon>
        <taxon>Pseudomonadota</taxon>
        <taxon>Betaproteobacteria</taxon>
        <taxon>Nitrosomonadales</taxon>
        <taxon>Thiobacillaceae</taxon>
        <taxon>Parasulfuritortus</taxon>
    </lineage>
</organism>
<dbReference type="Gene3D" id="3.10.50.40">
    <property type="match status" value="1"/>
</dbReference>
<protein>
    <recommendedName>
        <fullName evidence="5">PpiC domain-containing protein</fullName>
    </recommendedName>
</protein>
<dbReference type="Proteomes" id="UP000295443">
    <property type="component" value="Unassembled WGS sequence"/>
</dbReference>
<dbReference type="InterPro" id="IPR023058">
    <property type="entry name" value="PPIase_PpiC_CS"/>
</dbReference>
<dbReference type="PANTHER" id="PTHR47245:SF3">
    <property type="entry name" value="PEPTIDYL-PROLYL CIS-TRANS ISOMERASE, PPIC-TYPE-RELATED"/>
    <property type="match status" value="1"/>
</dbReference>
<dbReference type="AlphaFoldDB" id="A0A4R1BF77"/>
<dbReference type="PROSITE" id="PS01096">
    <property type="entry name" value="PPIC_PPIASE_1"/>
    <property type="match status" value="1"/>
</dbReference>
<proteinExistence type="inferred from homology"/>
<dbReference type="PROSITE" id="PS50198">
    <property type="entry name" value="PPIC_PPIASE_2"/>
    <property type="match status" value="1"/>
</dbReference>
<keyword evidence="3" id="KW-0697">Rotamase</keyword>
<accession>A0A4R1BF77</accession>
<comment type="caution">
    <text evidence="6">The sequence shown here is derived from an EMBL/GenBank/DDBJ whole genome shotgun (WGS) entry which is preliminary data.</text>
</comment>
<evidence type="ECO:0000313" key="6">
    <source>
        <dbReference type="EMBL" id="TCJ15799.1"/>
    </source>
</evidence>
<keyword evidence="7" id="KW-1185">Reference proteome</keyword>
<dbReference type="InterPro" id="IPR046357">
    <property type="entry name" value="PPIase_dom_sf"/>
</dbReference>
<comment type="similarity">
    <text evidence="1">Belongs to the PpiC/parvulin rotamase family.</text>
</comment>
<keyword evidence="2 3" id="KW-0413">Isomerase</keyword>
<evidence type="ECO:0000256" key="4">
    <source>
        <dbReference type="SAM" id="SignalP"/>
    </source>
</evidence>
<dbReference type="InterPro" id="IPR050245">
    <property type="entry name" value="PrsA_foldase"/>
</dbReference>
<keyword evidence="4" id="KW-0732">Signal</keyword>
<evidence type="ECO:0000256" key="2">
    <source>
        <dbReference type="ARBA" id="ARBA00023235"/>
    </source>
</evidence>
<dbReference type="Pfam" id="PF00639">
    <property type="entry name" value="Rotamase"/>
    <property type="match status" value="1"/>
</dbReference>
<evidence type="ECO:0000256" key="3">
    <source>
        <dbReference type="PROSITE-ProRule" id="PRU00278"/>
    </source>
</evidence>
<reference evidence="6 7" key="1">
    <citation type="submission" date="2019-03" db="EMBL/GenBank/DDBJ databases">
        <title>Genome sequence of Thiobacillaceae bacterium LSR1, a sulfur-oxidizing bacterium isolated from freshwater sediment.</title>
        <authorList>
            <person name="Li S."/>
        </authorList>
    </citation>
    <scope>NUCLEOTIDE SEQUENCE [LARGE SCALE GENOMIC DNA]</scope>
    <source>
        <strain evidence="6 7">LSR1</strain>
    </source>
</reference>
<gene>
    <name evidence="6" type="ORF">EZJ19_06170</name>
</gene>
<dbReference type="SUPFAM" id="SSF54534">
    <property type="entry name" value="FKBP-like"/>
    <property type="match status" value="1"/>
</dbReference>